<evidence type="ECO:0000259" key="1">
    <source>
        <dbReference type="PROSITE" id="PS50206"/>
    </source>
</evidence>
<dbReference type="CDD" id="cd00158">
    <property type="entry name" value="RHOD"/>
    <property type="match status" value="1"/>
</dbReference>
<dbReference type="Gene3D" id="3.40.250.10">
    <property type="entry name" value="Rhodanese-like domain"/>
    <property type="match status" value="1"/>
</dbReference>
<dbReference type="InterPro" id="IPR001763">
    <property type="entry name" value="Rhodanese-like_dom"/>
</dbReference>
<organism evidence="2 3">
    <name type="scientific">Alicyclobacillus cellulosilyticus</name>
    <dbReference type="NCBI Taxonomy" id="1003997"/>
    <lineage>
        <taxon>Bacteria</taxon>
        <taxon>Bacillati</taxon>
        <taxon>Bacillota</taxon>
        <taxon>Bacilli</taxon>
        <taxon>Bacillales</taxon>
        <taxon>Alicyclobacillaceae</taxon>
        <taxon>Alicyclobacillus</taxon>
    </lineage>
</organism>
<name>A0A917KDY9_9BACL</name>
<dbReference type="PANTHER" id="PTHR43031">
    <property type="entry name" value="FAD-DEPENDENT OXIDOREDUCTASE"/>
    <property type="match status" value="1"/>
</dbReference>
<protein>
    <submittedName>
        <fullName evidence="2">Rhodanese-like domain-containing protein</fullName>
    </submittedName>
</protein>
<evidence type="ECO:0000313" key="3">
    <source>
        <dbReference type="Proteomes" id="UP000637695"/>
    </source>
</evidence>
<evidence type="ECO:0000313" key="2">
    <source>
        <dbReference type="EMBL" id="GGJ10467.1"/>
    </source>
</evidence>
<accession>A0A917KDY9</accession>
<dbReference type="AlphaFoldDB" id="A0A917KDY9"/>
<comment type="caution">
    <text evidence="2">The sequence shown here is derived from an EMBL/GenBank/DDBJ whole genome shotgun (WGS) entry which is preliminary data.</text>
</comment>
<gene>
    <name evidence="2" type="ORF">GCM10010885_19610</name>
</gene>
<proteinExistence type="predicted"/>
<dbReference type="Proteomes" id="UP000637695">
    <property type="component" value="Unassembled WGS sequence"/>
</dbReference>
<keyword evidence="3" id="KW-1185">Reference proteome</keyword>
<dbReference type="EMBL" id="BMOY01000033">
    <property type="protein sequence ID" value="GGJ10467.1"/>
    <property type="molecule type" value="Genomic_DNA"/>
</dbReference>
<reference evidence="2" key="2">
    <citation type="submission" date="2020-09" db="EMBL/GenBank/DDBJ databases">
        <authorList>
            <person name="Sun Q."/>
            <person name="Ohkuma M."/>
        </authorList>
    </citation>
    <scope>NUCLEOTIDE SEQUENCE</scope>
    <source>
        <strain evidence="2">JCM 18487</strain>
    </source>
</reference>
<sequence length="106" mass="11998">MMATMETVVHIHPLDVYTRLRRGEKLQVIDVREPEEVAYGKIPGAKNIPLGQLPLRVHEIDPRVETVLVCRSGARSAWACAWLMASGFRKVKNMLGGMNAWNWDVD</sequence>
<feature type="domain" description="Rhodanese" evidence="1">
    <location>
        <begin position="22"/>
        <end position="103"/>
    </location>
</feature>
<dbReference type="PANTHER" id="PTHR43031:SF17">
    <property type="entry name" value="SULFURTRANSFERASE YTWF-RELATED"/>
    <property type="match status" value="1"/>
</dbReference>
<dbReference type="PROSITE" id="PS50206">
    <property type="entry name" value="RHODANESE_3"/>
    <property type="match status" value="1"/>
</dbReference>
<reference evidence="2" key="1">
    <citation type="journal article" date="2014" name="Int. J. Syst. Evol. Microbiol.">
        <title>Complete genome sequence of Corynebacterium casei LMG S-19264T (=DSM 44701T), isolated from a smear-ripened cheese.</title>
        <authorList>
            <consortium name="US DOE Joint Genome Institute (JGI-PGF)"/>
            <person name="Walter F."/>
            <person name="Albersmeier A."/>
            <person name="Kalinowski J."/>
            <person name="Ruckert C."/>
        </authorList>
    </citation>
    <scope>NUCLEOTIDE SEQUENCE</scope>
    <source>
        <strain evidence="2">JCM 18487</strain>
    </source>
</reference>
<dbReference type="InterPro" id="IPR036873">
    <property type="entry name" value="Rhodanese-like_dom_sf"/>
</dbReference>
<dbReference type="InterPro" id="IPR050229">
    <property type="entry name" value="GlpE_sulfurtransferase"/>
</dbReference>
<dbReference type="Pfam" id="PF00581">
    <property type="entry name" value="Rhodanese"/>
    <property type="match status" value="1"/>
</dbReference>
<dbReference type="SMART" id="SM00450">
    <property type="entry name" value="RHOD"/>
    <property type="match status" value="1"/>
</dbReference>
<dbReference type="SUPFAM" id="SSF52821">
    <property type="entry name" value="Rhodanese/Cell cycle control phosphatase"/>
    <property type="match status" value="1"/>
</dbReference>